<organism evidence="1 2">
    <name type="scientific">Nitrosospira multiformis</name>
    <dbReference type="NCBI Taxonomy" id="1231"/>
    <lineage>
        <taxon>Bacteria</taxon>
        <taxon>Pseudomonadati</taxon>
        <taxon>Pseudomonadota</taxon>
        <taxon>Betaproteobacteria</taxon>
        <taxon>Nitrosomonadales</taxon>
        <taxon>Nitrosomonadaceae</taxon>
        <taxon>Nitrosospira</taxon>
    </lineage>
</organism>
<reference evidence="1 2" key="1">
    <citation type="submission" date="2016-10" db="EMBL/GenBank/DDBJ databases">
        <authorList>
            <person name="de Groot N.N."/>
        </authorList>
    </citation>
    <scope>NUCLEOTIDE SEQUENCE [LARGE SCALE GENOMIC DNA]</scope>
    <source>
        <strain evidence="1 2">Nl14</strain>
    </source>
</reference>
<proteinExistence type="predicted"/>
<accession>A0A1I7F3U3</accession>
<sequence length="59" mass="6957">MRVISEGLRRFRKMCPLSRKGAPERRQSFLTDFSARLIRGNKRQGMRNLTLWKKNHAGV</sequence>
<dbReference type="AlphaFoldDB" id="A0A1I7F3U3"/>
<evidence type="ECO:0008006" key="3">
    <source>
        <dbReference type="Google" id="ProtNLM"/>
    </source>
</evidence>
<gene>
    <name evidence="1" type="ORF">SAMN05216417_101110</name>
</gene>
<protein>
    <recommendedName>
        <fullName evidence="3">Transposase</fullName>
    </recommendedName>
</protein>
<evidence type="ECO:0000313" key="1">
    <source>
        <dbReference type="EMBL" id="SFU30898.1"/>
    </source>
</evidence>
<dbReference type="EMBL" id="FPBZ01000001">
    <property type="protein sequence ID" value="SFU30898.1"/>
    <property type="molecule type" value="Genomic_DNA"/>
</dbReference>
<name>A0A1I7F3U3_9PROT</name>
<evidence type="ECO:0000313" key="2">
    <source>
        <dbReference type="Proteomes" id="UP000182649"/>
    </source>
</evidence>
<dbReference type="Proteomes" id="UP000182649">
    <property type="component" value="Unassembled WGS sequence"/>
</dbReference>